<proteinExistence type="predicted"/>
<organism evidence="1 2">
    <name type="scientific">Candidatus Auribacter fodinae</name>
    <dbReference type="NCBI Taxonomy" id="2093366"/>
    <lineage>
        <taxon>Bacteria</taxon>
        <taxon>Pseudomonadati</taxon>
        <taxon>Candidatus Auribacterota</taxon>
        <taxon>Candidatus Auribacteria</taxon>
        <taxon>Candidatus Auribacterales</taxon>
        <taxon>Candidatus Auribacteraceae</taxon>
        <taxon>Candidatus Auribacter</taxon>
    </lineage>
</organism>
<dbReference type="Pfam" id="PF24175">
    <property type="entry name" value="SU10_adaptor"/>
    <property type="match status" value="1"/>
</dbReference>
<reference evidence="1 2" key="1">
    <citation type="journal article" date="2017" name="ISME J.">
        <title>Energy and carbon metabolisms in a deep terrestrial subsurface fluid microbial community.</title>
        <authorList>
            <person name="Momper L."/>
            <person name="Jungbluth S.P."/>
            <person name="Lee M.D."/>
            <person name="Amend J.P."/>
        </authorList>
    </citation>
    <scope>NUCLEOTIDE SEQUENCE [LARGE SCALE GENOMIC DNA]</scope>
    <source>
        <strain evidence="1">SURF_26</strain>
    </source>
</reference>
<protein>
    <submittedName>
        <fullName evidence="1">Uncharacterized protein</fullName>
    </submittedName>
</protein>
<accession>A0A3A4QYV3</accession>
<evidence type="ECO:0000313" key="1">
    <source>
        <dbReference type="EMBL" id="RJP57899.1"/>
    </source>
</evidence>
<dbReference type="Proteomes" id="UP000266426">
    <property type="component" value="Unassembled WGS sequence"/>
</dbReference>
<name>A0A3A4QYV3_9BACT</name>
<dbReference type="AlphaFoldDB" id="A0A3A4QYV3"/>
<evidence type="ECO:0000313" key="2">
    <source>
        <dbReference type="Proteomes" id="UP000266426"/>
    </source>
</evidence>
<dbReference type="InterPro" id="IPR056209">
    <property type="entry name" value="SU10_adaptor"/>
</dbReference>
<comment type="caution">
    <text evidence="1">The sequence shown here is derived from an EMBL/GenBank/DDBJ whole genome shotgun (WGS) entry which is preliminary data.</text>
</comment>
<sequence>MDTYDGSGLSLLQMQDEVCKRCFKDTATFRAMVKNWINEAQQKINSLANGRWWWLETSRAYPLNQGDEQIVLPDDFFELIDTASVRDEANHVILCRLPHRDYAARFASSPGQPDAYTVFARDESGARILRVNPPSDTSRVITIDYYKVLPDLSEEDDISQIPYWYHYVLIEFAVLRGHEHRQQAEMASIARKNWLEGVSQLMVEADQRNDYQPQLRPRWRW</sequence>
<dbReference type="EMBL" id="QZJZ01000073">
    <property type="protein sequence ID" value="RJP57899.1"/>
    <property type="molecule type" value="Genomic_DNA"/>
</dbReference>
<gene>
    <name evidence="1" type="ORF">C4541_09165</name>
</gene>